<dbReference type="Proteomes" id="UP000076837">
    <property type="component" value="Unassembled WGS sequence"/>
</dbReference>
<gene>
    <name evidence="4" type="ORF">ST47_g9166</name>
</gene>
<dbReference type="EMBL" id="JYNV01000290">
    <property type="protein sequence ID" value="KZM19826.1"/>
    <property type="molecule type" value="Genomic_DNA"/>
</dbReference>
<name>A0A162Y4Z7_DIDRA</name>
<evidence type="ECO:0000313" key="5">
    <source>
        <dbReference type="Proteomes" id="UP000076837"/>
    </source>
</evidence>
<dbReference type="GO" id="GO:0031416">
    <property type="term" value="C:NatB complex"/>
    <property type="evidence" value="ECO:0007669"/>
    <property type="project" value="TreeGrafter"/>
</dbReference>
<comment type="caution">
    <text evidence="4">The sequence shown here is derived from an EMBL/GenBank/DDBJ whole genome shotgun (WGS) entry which is preliminary data.</text>
</comment>
<protein>
    <submittedName>
        <fullName evidence="4">N-acetyltransferase</fullName>
    </submittedName>
</protein>
<dbReference type="STRING" id="5454.A0A162Y4Z7"/>
<evidence type="ECO:0000256" key="1">
    <source>
        <dbReference type="ARBA" id="ARBA00022679"/>
    </source>
</evidence>
<dbReference type="PANTHER" id="PTHR45910:SF1">
    <property type="entry name" value="N-ALPHA-ACETYLTRANSFERASE 20"/>
    <property type="match status" value="1"/>
</dbReference>
<evidence type="ECO:0000256" key="2">
    <source>
        <dbReference type="ARBA" id="ARBA00023315"/>
    </source>
</evidence>
<keyword evidence="5" id="KW-1185">Reference proteome</keyword>
<feature type="region of interest" description="Disordered" evidence="3">
    <location>
        <begin position="39"/>
        <end position="72"/>
    </location>
</feature>
<proteinExistence type="predicted"/>
<feature type="compositionally biased region" description="Polar residues" evidence="3">
    <location>
        <begin position="50"/>
        <end position="59"/>
    </location>
</feature>
<dbReference type="Gene3D" id="3.40.630.30">
    <property type="match status" value="1"/>
</dbReference>
<organism evidence="4 5">
    <name type="scientific">Didymella rabiei</name>
    <name type="common">Chickpea ascochyta blight fungus</name>
    <name type="synonym">Mycosphaerella rabiei</name>
    <dbReference type="NCBI Taxonomy" id="5454"/>
    <lineage>
        <taxon>Eukaryota</taxon>
        <taxon>Fungi</taxon>
        <taxon>Dikarya</taxon>
        <taxon>Ascomycota</taxon>
        <taxon>Pezizomycotina</taxon>
        <taxon>Dothideomycetes</taxon>
        <taxon>Pleosporomycetidae</taxon>
        <taxon>Pleosporales</taxon>
        <taxon>Pleosporineae</taxon>
        <taxon>Didymellaceae</taxon>
        <taxon>Ascochyta</taxon>
    </lineage>
</organism>
<dbReference type="SUPFAM" id="SSF55729">
    <property type="entry name" value="Acyl-CoA N-acyltransferases (Nat)"/>
    <property type="match status" value="1"/>
</dbReference>
<evidence type="ECO:0000256" key="3">
    <source>
        <dbReference type="SAM" id="MobiDB-lite"/>
    </source>
</evidence>
<keyword evidence="1 4" id="KW-0808">Transferase</keyword>
<reference evidence="4 5" key="1">
    <citation type="journal article" date="2016" name="Sci. Rep.">
        <title>Draft genome sequencing and secretome analysis of fungal phytopathogen Ascochyta rabiei provides insight into the necrotrophic effector repertoire.</title>
        <authorList>
            <person name="Verma S."/>
            <person name="Gazara R.K."/>
            <person name="Nizam S."/>
            <person name="Parween S."/>
            <person name="Chattopadhyay D."/>
            <person name="Verma P.K."/>
        </authorList>
    </citation>
    <scope>NUCLEOTIDE SEQUENCE [LARGE SCALE GENOMIC DNA]</scope>
    <source>
        <strain evidence="4 5">ArDII</strain>
    </source>
</reference>
<evidence type="ECO:0000313" key="4">
    <source>
        <dbReference type="EMBL" id="KZM19826.1"/>
    </source>
</evidence>
<dbReference type="PROSITE" id="PS51186">
    <property type="entry name" value="GNAT"/>
    <property type="match status" value="1"/>
</dbReference>
<dbReference type="OrthoDB" id="10264728at2759"/>
<accession>A0A162Y4Z7</accession>
<dbReference type="GO" id="GO:0004596">
    <property type="term" value="F:protein-N-terminal amino-acid acetyltransferase activity"/>
    <property type="evidence" value="ECO:0007669"/>
    <property type="project" value="TreeGrafter"/>
</dbReference>
<dbReference type="InterPro" id="IPR000182">
    <property type="entry name" value="GNAT_dom"/>
</dbReference>
<dbReference type="AlphaFoldDB" id="A0A162Y4Z7"/>
<sequence>MTKLCLFIRTQQVYSTTRHSSLPTRVCGGSEVERALIGSNQKAGVKATPPHQNTVAPRSQRSHDNADSPQFTSMATIRPMRPDDLLKFSSTNLDHLTETYNIGFYLEYLTKWPELCQVIEGIDGAIEGYSAHSPPPLSPSIRPPNPQPALTRAVLGKLESSPYRTPIEPYTPLAAAQLQPNYLPWHGHITALTVAPSARRLGHATALSTALERSSDAATAWFVDLFVRASNEIAKDLYRKMGYSVYRRVVDYYNDGEDAFDMRKPLSRDRGRETVRDGGEEVRVSAEDVW</sequence>
<dbReference type="InterPro" id="IPR051646">
    <property type="entry name" value="NatB_acetyltransferase_subunit"/>
</dbReference>
<keyword evidence="2" id="KW-0012">Acyltransferase</keyword>
<dbReference type="InterPro" id="IPR016181">
    <property type="entry name" value="Acyl_CoA_acyltransferase"/>
</dbReference>
<dbReference type="PANTHER" id="PTHR45910">
    <property type="entry name" value="N-ALPHA-ACETYLTRANSFERASE 20"/>
    <property type="match status" value="1"/>
</dbReference>
<dbReference type="Pfam" id="PF00583">
    <property type="entry name" value="Acetyltransf_1"/>
    <property type="match status" value="1"/>
</dbReference>